<protein>
    <submittedName>
        <fullName evidence="1">Uncharacterized protein</fullName>
    </submittedName>
</protein>
<reference evidence="2" key="1">
    <citation type="journal article" date="2014" name="Proc. Natl. Acad. Sci. U.S.A.">
        <title>Extensive sampling of basidiomycete genomes demonstrates inadequacy of the white-rot/brown-rot paradigm for wood decay fungi.</title>
        <authorList>
            <person name="Riley R."/>
            <person name="Salamov A.A."/>
            <person name="Brown D.W."/>
            <person name="Nagy L.G."/>
            <person name="Floudas D."/>
            <person name="Held B.W."/>
            <person name="Levasseur A."/>
            <person name="Lombard V."/>
            <person name="Morin E."/>
            <person name="Otillar R."/>
            <person name="Lindquist E.A."/>
            <person name="Sun H."/>
            <person name="LaButti K.M."/>
            <person name="Schmutz J."/>
            <person name="Jabbour D."/>
            <person name="Luo H."/>
            <person name="Baker S.E."/>
            <person name="Pisabarro A.G."/>
            <person name="Walton J.D."/>
            <person name="Blanchette R.A."/>
            <person name="Henrissat B."/>
            <person name="Martin F."/>
            <person name="Cullen D."/>
            <person name="Hibbett D.S."/>
            <person name="Grigoriev I.V."/>
        </authorList>
    </citation>
    <scope>NUCLEOTIDE SEQUENCE [LARGE SCALE GENOMIC DNA]</scope>
    <source>
        <strain evidence="2">MUCL 33604</strain>
    </source>
</reference>
<dbReference type="OrthoDB" id="48988at2759"/>
<dbReference type="AlphaFoldDB" id="A0A067PBP5"/>
<dbReference type="HOGENOM" id="CLU_2223657_0_0_1"/>
<evidence type="ECO:0000313" key="2">
    <source>
        <dbReference type="Proteomes" id="UP000027265"/>
    </source>
</evidence>
<evidence type="ECO:0000313" key="1">
    <source>
        <dbReference type="EMBL" id="KDQ51265.1"/>
    </source>
</evidence>
<organism evidence="1 2">
    <name type="scientific">Jaapia argillacea MUCL 33604</name>
    <dbReference type="NCBI Taxonomy" id="933084"/>
    <lineage>
        <taxon>Eukaryota</taxon>
        <taxon>Fungi</taxon>
        <taxon>Dikarya</taxon>
        <taxon>Basidiomycota</taxon>
        <taxon>Agaricomycotina</taxon>
        <taxon>Agaricomycetes</taxon>
        <taxon>Agaricomycetidae</taxon>
        <taxon>Jaapiales</taxon>
        <taxon>Jaapiaceae</taxon>
        <taxon>Jaapia</taxon>
    </lineage>
</organism>
<proteinExistence type="predicted"/>
<dbReference type="InParanoid" id="A0A067PBP5"/>
<keyword evidence="2" id="KW-1185">Reference proteome</keyword>
<gene>
    <name evidence="1" type="ORF">JAAARDRAFT_536166</name>
</gene>
<accession>A0A067PBP5</accession>
<dbReference type="EMBL" id="KL197750">
    <property type="protein sequence ID" value="KDQ51265.1"/>
    <property type="molecule type" value="Genomic_DNA"/>
</dbReference>
<dbReference type="Proteomes" id="UP000027265">
    <property type="component" value="Unassembled WGS sequence"/>
</dbReference>
<sequence length="106" mass="11913">MPMVRPLHCMPHHDGVAQRRFAFIVHPGKSGLKFSKIILGPMRCGSTEWAEWVLGDEDELMHVKQSVRPVFSPSMSLFSTIHAWVSAGGVGILRRLNALDTQLRSY</sequence>
<name>A0A067PBP5_9AGAM</name>